<comment type="caution">
    <text evidence="1">The sequence shown here is derived from an EMBL/GenBank/DDBJ whole genome shotgun (WGS) entry which is preliminary data.</text>
</comment>
<accession>A0A841IMT5</accession>
<keyword evidence="2" id="KW-1185">Reference proteome</keyword>
<evidence type="ECO:0000313" key="1">
    <source>
        <dbReference type="EMBL" id="MBB6119963.1"/>
    </source>
</evidence>
<evidence type="ECO:0000313" key="2">
    <source>
        <dbReference type="Proteomes" id="UP000536604"/>
    </source>
</evidence>
<dbReference type="EMBL" id="JACHJO010000005">
    <property type="protein sequence ID" value="MBB6119963.1"/>
    <property type="molecule type" value="Genomic_DNA"/>
</dbReference>
<organism evidence="1 2">
    <name type="scientific">Nocardiopsis algeriensis</name>
    <dbReference type="NCBI Taxonomy" id="1478215"/>
    <lineage>
        <taxon>Bacteria</taxon>
        <taxon>Bacillati</taxon>
        <taxon>Actinomycetota</taxon>
        <taxon>Actinomycetes</taxon>
        <taxon>Streptosporangiales</taxon>
        <taxon>Nocardiopsidaceae</taxon>
        <taxon>Nocardiopsis</taxon>
    </lineage>
</organism>
<dbReference type="AlphaFoldDB" id="A0A841IMT5"/>
<protein>
    <submittedName>
        <fullName evidence="1">Uncharacterized protein</fullName>
    </submittedName>
</protein>
<dbReference type="Proteomes" id="UP000536604">
    <property type="component" value="Unassembled WGS sequence"/>
</dbReference>
<gene>
    <name evidence="1" type="ORF">FHS13_001914</name>
</gene>
<name>A0A841IMT5_9ACTN</name>
<sequence length="150" mass="17176">MHSPRRDTRLVYPDANTVPWPLNHHAYVRICAARLRKEVSHEPQILLPQCHVQRGDIRRALLRLQATEETPGLVLAWNEVHGWSRQDETGRQALVLGAEPLLPPDAFARAVTALLAPENQRMMMVQDRSRGSAHPADPRFERRLAAYREL</sequence>
<dbReference type="RefSeq" id="WP_184290549.1">
    <property type="nucleotide sequence ID" value="NZ_JACHJO010000005.1"/>
</dbReference>
<reference evidence="1 2" key="1">
    <citation type="submission" date="2020-08" db="EMBL/GenBank/DDBJ databases">
        <title>Genomic Encyclopedia of Type Strains, Phase III (KMG-III): the genomes of soil and plant-associated and newly described type strains.</title>
        <authorList>
            <person name="Whitman W."/>
        </authorList>
    </citation>
    <scope>NUCLEOTIDE SEQUENCE [LARGE SCALE GENOMIC DNA]</scope>
    <source>
        <strain evidence="1 2">CECT 8712</strain>
    </source>
</reference>
<proteinExistence type="predicted"/>